<dbReference type="SUPFAM" id="SSF141523">
    <property type="entry name" value="L,D-transpeptidase catalytic domain-like"/>
    <property type="match status" value="1"/>
</dbReference>
<evidence type="ECO:0000259" key="7">
    <source>
        <dbReference type="PROSITE" id="PS52029"/>
    </source>
</evidence>
<dbReference type="PANTHER" id="PTHR30582">
    <property type="entry name" value="L,D-TRANSPEPTIDASE"/>
    <property type="match status" value="1"/>
</dbReference>
<protein>
    <submittedName>
        <fullName evidence="8">L,D-transpeptidase family protein</fullName>
    </submittedName>
</protein>
<evidence type="ECO:0000256" key="1">
    <source>
        <dbReference type="ARBA" id="ARBA00004752"/>
    </source>
</evidence>
<evidence type="ECO:0000256" key="4">
    <source>
        <dbReference type="ARBA" id="ARBA00022984"/>
    </source>
</evidence>
<dbReference type="CDD" id="cd16913">
    <property type="entry name" value="YkuD_like"/>
    <property type="match status" value="1"/>
</dbReference>
<feature type="active site" description="Proton donor/acceptor" evidence="6">
    <location>
        <position position="440"/>
    </location>
</feature>
<proteinExistence type="predicted"/>
<gene>
    <name evidence="8" type="ORF">ACFQWG_10850</name>
</gene>
<dbReference type="RefSeq" id="WP_380975205.1">
    <property type="nucleotide sequence ID" value="NZ_JBHTEF010000001.1"/>
</dbReference>
<evidence type="ECO:0000256" key="2">
    <source>
        <dbReference type="ARBA" id="ARBA00022679"/>
    </source>
</evidence>
<evidence type="ECO:0000313" key="8">
    <source>
        <dbReference type="EMBL" id="MFC7581692.1"/>
    </source>
</evidence>
<dbReference type="InterPro" id="IPR050979">
    <property type="entry name" value="LD-transpeptidase"/>
</dbReference>
<evidence type="ECO:0000256" key="5">
    <source>
        <dbReference type="ARBA" id="ARBA00023316"/>
    </source>
</evidence>
<dbReference type="PANTHER" id="PTHR30582:SF2">
    <property type="entry name" value="L,D-TRANSPEPTIDASE YCIB-RELATED"/>
    <property type="match status" value="1"/>
</dbReference>
<evidence type="ECO:0000256" key="6">
    <source>
        <dbReference type="PROSITE-ProRule" id="PRU01373"/>
    </source>
</evidence>
<dbReference type="Pfam" id="PF12229">
    <property type="entry name" value="PG_binding_4"/>
    <property type="match status" value="1"/>
</dbReference>
<dbReference type="Proteomes" id="UP001596527">
    <property type="component" value="Unassembled WGS sequence"/>
</dbReference>
<evidence type="ECO:0000313" key="9">
    <source>
        <dbReference type="Proteomes" id="UP001596527"/>
    </source>
</evidence>
<keyword evidence="3 6" id="KW-0133">Cell shape</keyword>
<dbReference type="InterPro" id="IPR005490">
    <property type="entry name" value="LD_TPept_cat_dom"/>
</dbReference>
<sequence>MMRTLSTRMKWILGVVAGLVVLVAGATAGYAAYFADHALPGVTVAGVAVTGQTQQEVADALRQRAEGIAVAVDVDGTTTTASLADLGVSVDAEATAAAAFEPNSSVAGRLRALVSHRDVPAVATTDEAALASFADGLSAAAGTPVQDATVALAEDGTSFQATPASPGIRLDASPLADAAGTAASTLASQTVALRPEEVQPAVTTEDARAAADAANALVALDVTLTDGITDFTATPADKASWVTIPAPGDEGGADALGTPAFDRDKVAAWVLKTGESSNEDPVAGVNNVNSRGDVVSVASAGEPGWKVSNADVVARAVFDSLSKGQSFSGDFDYDRVEQEFTTQLIADGAENLVYQAAPGEKWIDIDLSNYTVSAYEGATIVRGPVSMVPGMPGLETVTGTYHVTRQVASETMRGNDLDGTPYVTPNVPWATYFYSGYALHGAPWRTSFGWGGPGGSHGCVNMPVDEAKWIYDWAEIGTTVVSHY</sequence>
<dbReference type="PROSITE" id="PS52029">
    <property type="entry name" value="LD_TPASE"/>
    <property type="match status" value="1"/>
</dbReference>
<organism evidence="8 9">
    <name type="scientific">Schaalia naturae</name>
    <dbReference type="NCBI Taxonomy" id="635203"/>
    <lineage>
        <taxon>Bacteria</taxon>
        <taxon>Bacillati</taxon>
        <taxon>Actinomycetota</taxon>
        <taxon>Actinomycetes</taxon>
        <taxon>Actinomycetales</taxon>
        <taxon>Actinomycetaceae</taxon>
        <taxon>Schaalia</taxon>
    </lineage>
</organism>
<evidence type="ECO:0000256" key="3">
    <source>
        <dbReference type="ARBA" id="ARBA00022960"/>
    </source>
</evidence>
<dbReference type="Pfam" id="PF03734">
    <property type="entry name" value="YkuD"/>
    <property type="match status" value="1"/>
</dbReference>
<keyword evidence="4 6" id="KW-0573">Peptidoglycan synthesis</keyword>
<reference evidence="9" key="1">
    <citation type="journal article" date="2019" name="Int. J. Syst. Evol. Microbiol.">
        <title>The Global Catalogue of Microorganisms (GCM) 10K type strain sequencing project: providing services to taxonomists for standard genome sequencing and annotation.</title>
        <authorList>
            <consortium name="The Broad Institute Genomics Platform"/>
            <consortium name="The Broad Institute Genome Sequencing Center for Infectious Disease"/>
            <person name="Wu L."/>
            <person name="Ma J."/>
        </authorList>
    </citation>
    <scope>NUCLEOTIDE SEQUENCE [LARGE SCALE GENOMIC DNA]</scope>
    <source>
        <strain evidence="9">CCUG 56698</strain>
    </source>
</reference>
<dbReference type="InterPro" id="IPR038063">
    <property type="entry name" value="Transpep_catalytic_dom"/>
</dbReference>
<dbReference type="EMBL" id="JBHTEF010000001">
    <property type="protein sequence ID" value="MFC7581692.1"/>
    <property type="molecule type" value="Genomic_DNA"/>
</dbReference>
<keyword evidence="5 6" id="KW-0961">Cell wall biogenesis/degradation</keyword>
<name>A0ABW2SNM3_9ACTO</name>
<dbReference type="InterPro" id="IPR022029">
    <property type="entry name" value="YoaR-like_PG-bd"/>
</dbReference>
<keyword evidence="2" id="KW-0808">Transferase</keyword>
<keyword evidence="9" id="KW-1185">Reference proteome</keyword>
<comment type="pathway">
    <text evidence="1 6">Cell wall biogenesis; peptidoglycan biosynthesis.</text>
</comment>
<feature type="active site" description="Nucleophile" evidence="6">
    <location>
        <position position="459"/>
    </location>
</feature>
<comment type="caution">
    <text evidence="8">The sequence shown here is derived from an EMBL/GenBank/DDBJ whole genome shotgun (WGS) entry which is preliminary data.</text>
</comment>
<accession>A0ABW2SNM3</accession>
<feature type="domain" description="L,D-TPase catalytic" evidence="7">
    <location>
        <begin position="361"/>
        <end position="483"/>
    </location>
</feature>
<dbReference type="Gene3D" id="2.40.440.10">
    <property type="entry name" value="L,D-transpeptidase catalytic domain-like"/>
    <property type="match status" value="1"/>
</dbReference>